<dbReference type="STRING" id="685588.A0A067T393"/>
<feature type="region of interest" description="Disordered" evidence="1">
    <location>
        <begin position="238"/>
        <end position="271"/>
    </location>
</feature>
<evidence type="ECO:0000313" key="4">
    <source>
        <dbReference type="EMBL" id="KDR77606.1"/>
    </source>
</evidence>
<dbReference type="AlphaFoldDB" id="A0A067T393"/>
<feature type="compositionally biased region" description="Polar residues" evidence="1">
    <location>
        <begin position="174"/>
        <end position="194"/>
    </location>
</feature>
<keyword evidence="2" id="KW-0812">Transmembrane</keyword>
<evidence type="ECO:0000256" key="1">
    <source>
        <dbReference type="SAM" id="MobiDB-lite"/>
    </source>
</evidence>
<feature type="region of interest" description="Disordered" evidence="1">
    <location>
        <begin position="146"/>
        <end position="194"/>
    </location>
</feature>
<dbReference type="OrthoDB" id="3234968at2759"/>
<evidence type="ECO:0008006" key="6">
    <source>
        <dbReference type="Google" id="ProtNLM"/>
    </source>
</evidence>
<keyword evidence="2" id="KW-0472">Membrane</keyword>
<keyword evidence="2" id="KW-1133">Transmembrane helix</keyword>
<dbReference type="EMBL" id="KL142376">
    <property type="protein sequence ID" value="KDR77606.1"/>
    <property type="molecule type" value="Genomic_DNA"/>
</dbReference>
<protein>
    <recommendedName>
        <fullName evidence="6">Mid2 domain-containing protein</fullName>
    </recommendedName>
</protein>
<reference evidence="5" key="1">
    <citation type="journal article" date="2014" name="Proc. Natl. Acad. Sci. U.S.A.">
        <title>Extensive sampling of basidiomycete genomes demonstrates inadequacy of the white-rot/brown-rot paradigm for wood decay fungi.</title>
        <authorList>
            <person name="Riley R."/>
            <person name="Salamov A.A."/>
            <person name="Brown D.W."/>
            <person name="Nagy L.G."/>
            <person name="Floudas D."/>
            <person name="Held B.W."/>
            <person name="Levasseur A."/>
            <person name="Lombard V."/>
            <person name="Morin E."/>
            <person name="Otillar R."/>
            <person name="Lindquist E.A."/>
            <person name="Sun H."/>
            <person name="LaButti K.M."/>
            <person name="Schmutz J."/>
            <person name="Jabbour D."/>
            <person name="Luo H."/>
            <person name="Baker S.E."/>
            <person name="Pisabarro A.G."/>
            <person name="Walton J.D."/>
            <person name="Blanchette R.A."/>
            <person name="Henrissat B."/>
            <person name="Martin F."/>
            <person name="Cullen D."/>
            <person name="Hibbett D.S."/>
            <person name="Grigoriev I.V."/>
        </authorList>
    </citation>
    <scope>NUCLEOTIDE SEQUENCE [LARGE SCALE GENOMIC DNA]</scope>
    <source>
        <strain evidence="5">CBS 339.88</strain>
    </source>
</reference>
<sequence length="358" mass="38327">MSLLSLVLFLLQWTCSPSLALTNITVDDQDPRIQYFPTLSDWEKETDGADAGGTHMLASDPGTFAKITFTCVSIYFMSPLWPYRVTTALALDGQSPVILDLQDHSTPPPTGEVASKSSQVVHSFIGTESTAHTLIISVPPGDPVEVSDPLTSTPISTTTSLPSSSLTLASTTSQGETTSIDSSGASPTSSQIASDGNVNAVNAQRKLKIIGIGIGVGLGLLLLLLLWYFIARHTRRKNRNKASSPRLDLNSPDVWRSTAPKTSIHHSDGTDSFQYSALPIAEQADHLPMQLRAPHQGSELGQQNSNRGGGGVSADPGPKGQPPWDRPPAYPFNSDEERRDMSSWGSGHPQPLKFMSIG</sequence>
<accession>A0A067T393</accession>
<organism evidence="4 5">
    <name type="scientific">Galerina marginata (strain CBS 339.88)</name>
    <dbReference type="NCBI Taxonomy" id="685588"/>
    <lineage>
        <taxon>Eukaryota</taxon>
        <taxon>Fungi</taxon>
        <taxon>Dikarya</taxon>
        <taxon>Basidiomycota</taxon>
        <taxon>Agaricomycotina</taxon>
        <taxon>Agaricomycetes</taxon>
        <taxon>Agaricomycetidae</taxon>
        <taxon>Agaricales</taxon>
        <taxon>Agaricineae</taxon>
        <taxon>Strophariaceae</taxon>
        <taxon>Galerina</taxon>
    </lineage>
</organism>
<feature type="compositionally biased region" description="Pro residues" evidence="1">
    <location>
        <begin position="319"/>
        <end position="330"/>
    </location>
</feature>
<evidence type="ECO:0000256" key="2">
    <source>
        <dbReference type="SAM" id="Phobius"/>
    </source>
</evidence>
<gene>
    <name evidence="4" type="ORF">GALMADRAFT_138688</name>
</gene>
<feature type="chain" id="PRO_5001646436" description="Mid2 domain-containing protein" evidence="3">
    <location>
        <begin position="21"/>
        <end position="358"/>
    </location>
</feature>
<feature type="region of interest" description="Disordered" evidence="1">
    <location>
        <begin position="296"/>
        <end position="358"/>
    </location>
</feature>
<evidence type="ECO:0000256" key="3">
    <source>
        <dbReference type="SAM" id="SignalP"/>
    </source>
</evidence>
<dbReference type="Proteomes" id="UP000027222">
    <property type="component" value="Unassembled WGS sequence"/>
</dbReference>
<proteinExistence type="predicted"/>
<keyword evidence="3" id="KW-0732">Signal</keyword>
<feature type="transmembrane region" description="Helical" evidence="2">
    <location>
        <begin position="209"/>
        <end position="231"/>
    </location>
</feature>
<keyword evidence="5" id="KW-1185">Reference proteome</keyword>
<feature type="compositionally biased region" description="Low complexity" evidence="1">
    <location>
        <begin position="149"/>
        <end position="173"/>
    </location>
</feature>
<dbReference type="HOGENOM" id="CLU_773976_0_0_1"/>
<name>A0A067T393_GALM3</name>
<feature type="signal peptide" evidence="3">
    <location>
        <begin position="1"/>
        <end position="20"/>
    </location>
</feature>
<evidence type="ECO:0000313" key="5">
    <source>
        <dbReference type="Proteomes" id="UP000027222"/>
    </source>
</evidence>